<dbReference type="EMBL" id="MUJZ01068051">
    <property type="protein sequence ID" value="OTF69938.1"/>
    <property type="molecule type" value="Genomic_DNA"/>
</dbReference>
<reference evidence="2 3" key="1">
    <citation type="submission" date="2017-03" db="EMBL/GenBank/DDBJ databases">
        <title>Genome Survey of Euroglyphus maynei.</title>
        <authorList>
            <person name="Arlian L.G."/>
            <person name="Morgan M.S."/>
            <person name="Rider S.D."/>
        </authorList>
    </citation>
    <scope>NUCLEOTIDE SEQUENCE [LARGE SCALE GENOMIC DNA]</scope>
    <source>
        <strain evidence="2">Arlian Lab</strain>
        <tissue evidence="2">Whole body</tissue>
    </source>
</reference>
<dbReference type="Proteomes" id="UP000194236">
    <property type="component" value="Unassembled WGS sequence"/>
</dbReference>
<dbReference type="PANTHER" id="PTHR12747">
    <property type="entry name" value="ELONGATOR COMPLEX PROTEIN 1"/>
    <property type="match status" value="1"/>
</dbReference>
<dbReference type="GO" id="GO:0005829">
    <property type="term" value="C:cytosol"/>
    <property type="evidence" value="ECO:0007669"/>
    <property type="project" value="TreeGrafter"/>
</dbReference>
<gene>
    <name evidence="2" type="ORF">BLA29_007112</name>
</gene>
<sequence length="323" mass="38295">MKSNVHSILIHNDGYLLFTTIDNKLYCWPIKNFDLARLQRDFPGRSLERGSKLLAISETNSQVIVELPRGNLEAFCPRILLLDLVDKHLDSKRYAEAFEILRKNRINLNYICDYNFEKFMHNCRQFVEQLGDDRIDWLCLLLFDLSPANHYHLLTHHEPETRIENKMNRICDEFLNTLTQMDEIKFLKPIVLCHVKKDVAEIDQALFRIYRLNDGKLQAMAIKFLLSIVDSTKLIEEALGTYDFDILLMVVSKSNKDPREFQMLIDDFRCIDDENYRKYRIDLHLHRYRKCLQHLQKCPDKLDEALQLIQNKHLYNDAIAIYG</sequence>
<organism evidence="2 3">
    <name type="scientific">Euroglyphus maynei</name>
    <name type="common">Mayne's house dust mite</name>
    <dbReference type="NCBI Taxonomy" id="6958"/>
    <lineage>
        <taxon>Eukaryota</taxon>
        <taxon>Metazoa</taxon>
        <taxon>Ecdysozoa</taxon>
        <taxon>Arthropoda</taxon>
        <taxon>Chelicerata</taxon>
        <taxon>Arachnida</taxon>
        <taxon>Acari</taxon>
        <taxon>Acariformes</taxon>
        <taxon>Sarcoptiformes</taxon>
        <taxon>Astigmata</taxon>
        <taxon>Psoroptidia</taxon>
        <taxon>Analgoidea</taxon>
        <taxon>Pyroglyphidae</taxon>
        <taxon>Pyroglyphinae</taxon>
        <taxon>Euroglyphus</taxon>
    </lineage>
</organism>
<evidence type="ECO:0000259" key="1">
    <source>
        <dbReference type="Pfam" id="PF23925"/>
    </source>
</evidence>
<dbReference type="InterPro" id="IPR056167">
    <property type="entry name" value="A-sol_ELP1"/>
</dbReference>
<accession>A0A1Y3APW0</accession>
<keyword evidence="3" id="KW-1185">Reference proteome</keyword>
<feature type="domain" description="ELP1 alpha-solenoid" evidence="1">
    <location>
        <begin position="78"/>
        <end position="261"/>
    </location>
</feature>
<name>A0A1Y3APW0_EURMA</name>
<dbReference type="AlphaFoldDB" id="A0A1Y3APW0"/>
<dbReference type="OrthoDB" id="40048at2759"/>
<dbReference type="GO" id="GO:0000049">
    <property type="term" value="F:tRNA binding"/>
    <property type="evidence" value="ECO:0007669"/>
    <property type="project" value="TreeGrafter"/>
</dbReference>
<evidence type="ECO:0000313" key="2">
    <source>
        <dbReference type="EMBL" id="OTF69938.1"/>
    </source>
</evidence>
<comment type="caution">
    <text evidence="2">The sequence shown here is derived from an EMBL/GenBank/DDBJ whole genome shotgun (WGS) entry which is preliminary data.</text>
</comment>
<proteinExistence type="predicted"/>
<feature type="non-terminal residue" evidence="2">
    <location>
        <position position="323"/>
    </location>
</feature>
<evidence type="ECO:0000313" key="3">
    <source>
        <dbReference type="Proteomes" id="UP000194236"/>
    </source>
</evidence>
<dbReference type="PANTHER" id="PTHR12747:SF0">
    <property type="entry name" value="ELONGATOR COMPLEX PROTEIN 1"/>
    <property type="match status" value="1"/>
</dbReference>
<dbReference type="GO" id="GO:0002926">
    <property type="term" value="P:tRNA wobble base 5-methoxycarbonylmethyl-2-thiouridinylation"/>
    <property type="evidence" value="ECO:0007669"/>
    <property type="project" value="TreeGrafter"/>
</dbReference>
<protein>
    <submittedName>
        <fullName evidence="2">Elongator complex protein 1-like protein</fullName>
    </submittedName>
</protein>
<dbReference type="GO" id="GO:0033588">
    <property type="term" value="C:elongator holoenzyme complex"/>
    <property type="evidence" value="ECO:0007669"/>
    <property type="project" value="InterPro"/>
</dbReference>
<dbReference type="Pfam" id="PF23925">
    <property type="entry name" value="A-sol_ELP1"/>
    <property type="match status" value="1"/>
</dbReference>
<dbReference type="InterPro" id="IPR006849">
    <property type="entry name" value="Elp1"/>
</dbReference>
<dbReference type="UniPathway" id="UPA00988"/>